<organism evidence="1 2">
    <name type="scientific">Catenaria anguillulae PL171</name>
    <dbReference type="NCBI Taxonomy" id="765915"/>
    <lineage>
        <taxon>Eukaryota</taxon>
        <taxon>Fungi</taxon>
        <taxon>Fungi incertae sedis</taxon>
        <taxon>Blastocladiomycota</taxon>
        <taxon>Blastocladiomycetes</taxon>
        <taxon>Blastocladiales</taxon>
        <taxon>Catenariaceae</taxon>
        <taxon>Catenaria</taxon>
    </lineage>
</organism>
<gene>
    <name evidence="1" type="ORF">BCR44DRAFT_1429685</name>
</gene>
<evidence type="ECO:0000313" key="1">
    <source>
        <dbReference type="EMBL" id="ORZ37665.1"/>
    </source>
</evidence>
<evidence type="ECO:0000313" key="2">
    <source>
        <dbReference type="Proteomes" id="UP000193411"/>
    </source>
</evidence>
<protein>
    <submittedName>
        <fullName evidence="1">Uncharacterized protein</fullName>
    </submittedName>
</protein>
<reference evidence="1 2" key="1">
    <citation type="submission" date="2016-07" db="EMBL/GenBank/DDBJ databases">
        <title>Pervasive Adenine N6-methylation of Active Genes in Fungi.</title>
        <authorList>
            <consortium name="DOE Joint Genome Institute"/>
            <person name="Mondo S.J."/>
            <person name="Dannebaum R.O."/>
            <person name="Kuo R.C."/>
            <person name="Labutti K."/>
            <person name="Haridas S."/>
            <person name="Kuo A."/>
            <person name="Salamov A."/>
            <person name="Ahrendt S.R."/>
            <person name="Lipzen A."/>
            <person name="Sullivan W."/>
            <person name="Andreopoulos W.B."/>
            <person name="Clum A."/>
            <person name="Lindquist E."/>
            <person name="Daum C."/>
            <person name="Ramamoorthy G.K."/>
            <person name="Gryganskyi A."/>
            <person name="Culley D."/>
            <person name="Magnuson J.K."/>
            <person name="James T.Y."/>
            <person name="O'Malley M.A."/>
            <person name="Stajich J.E."/>
            <person name="Spatafora J.W."/>
            <person name="Visel A."/>
            <person name="Grigoriev I.V."/>
        </authorList>
    </citation>
    <scope>NUCLEOTIDE SEQUENCE [LARGE SCALE GENOMIC DNA]</scope>
    <source>
        <strain evidence="1 2">PL171</strain>
    </source>
</reference>
<sequence>MGWVRLTMMSYVHTVRRVGGVKCRLKCRKGCNGSREGRLMTGSVLESVERRAPAATCRKLRPAYC</sequence>
<dbReference type="EMBL" id="MCFL01000011">
    <property type="protein sequence ID" value="ORZ37665.1"/>
    <property type="molecule type" value="Genomic_DNA"/>
</dbReference>
<comment type="caution">
    <text evidence="1">The sequence shown here is derived from an EMBL/GenBank/DDBJ whole genome shotgun (WGS) entry which is preliminary data.</text>
</comment>
<dbReference type="Proteomes" id="UP000193411">
    <property type="component" value="Unassembled WGS sequence"/>
</dbReference>
<name>A0A1Y2HSV7_9FUNG</name>
<accession>A0A1Y2HSV7</accession>
<keyword evidence="2" id="KW-1185">Reference proteome</keyword>
<proteinExistence type="predicted"/>
<dbReference type="AlphaFoldDB" id="A0A1Y2HSV7"/>